<dbReference type="Proteomes" id="UP000683310">
    <property type="component" value="Chromosome"/>
</dbReference>
<proteinExistence type="predicted"/>
<keyword evidence="2" id="KW-1185">Reference proteome</keyword>
<dbReference type="RefSeq" id="WP_213557078.1">
    <property type="nucleotide sequence ID" value="NZ_JBHXAJ010000002.1"/>
</dbReference>
<organism evidence="1 2">
    <name type="scientific">Nocardia tengchongensis</name>
    <dbReference type="NCBI Taxonomy" id="2055889"/>
    <lineage>
        <taxon>Bacteria</taxon>
        <taxon>Bacillati</taxon>
        <taxon>Actinomycetota</taxon>
        <taxon>Actinomycetes</taxon>
        <taxon>Mycobacteriales</taxon>
        <taxon>Nocardiaceae</taxon>
        <taxon>Nocardia</taxon>
    </lineage>
</organism>
<gene>
    <name evidence="1" type="ORF">KHQ06_33715</name>
</gene>
<evidence type="ECO:0000313" key="1">
    <source>
        <dbReference type="EMBL" id="QVI20972.1"/>
    </source>
</evidence>
<reference evidence="1 2" key="1">
    <citation type="submission" date="2021-04" db="EMBL/GenBank/DDBJ databases">
        <title>Nocardia tengchongensis.</title>
        <authorList>
            <person name="Zhuang k."/>
            <person name="Ran Y."/>
            <person name="Li W."/>
        </authorList>
    </citation>
    <scope>NUCLEOTIDE SEQUENCE [LARGE SCALE GENOMIC DNA]</scope>
    <source>
        <strain evidence="1 2">CFH S0057</strain>
    </source>
</reference>
<evidence type="ECO:0000313" key="2">
    <source>
        <dbReference type="Proteomes" id="UP000683310"/>
    </source>
</evidence>
<protein>
    <recommendedName>
        <fullName evidence="3">DUF5753 domain-containing protein</fullName>
    </recommendedName>
</protein>
<accession>A0ABX8CM06</accession>
<sequence length="68" mass="7512">MGIIDTDVYLSSFQVFRSSSDGAFIALSDRYPGLVARNEFSSLAAVDELIDLIERQRRHDHSAGRPAA</sequence>
<evidence type="ECO:0008006" key="3">
    <source>
        <dbReference type="Google" id="ProtNLM"/>
    </source>
</evidence>
<name>A0ABX8CM06_9NOCA</name>
<dbReference type="EMBL" id="CP074371">
    <property type="protein sequence ID" value="QVI20972.1"/>
    <property type="molecule type" value="Genomic_DNA"/>
</dbReference>